<name>B5YCG7_DICT6</name>
<sequence>MFDLSLWEEKISKEYEMRSEEKKILFLEVFYATKTVSQNITPVKEESPSEFKKKCVFIPCKIGERL</sequence>
<evidence type="ECO:0000313" key="2">
    <source>
        <dbReference type="Proteomes" id="UP000001733"/>
    </source>
</evidence>
<dbReference type="RefSeq" id="WP_012547112.1">
    <property type="nucleotide sequence ID" value="NC_011297.1"/>
</dbReference>
<dbReference type="KEGG" id="dth:DICTH_0342"/>
<dbReference type="AlphaFoldDB" id="B5YCG7"/>
<accession>B5YCG7</accession>
<dbReference type="EMBL" id="CP001146">
    <property type="protein sequence ID" value="ACI18480.1"/>
    <property type="molecule type" value="Genomic_DNA"/>
</dbReference>
<proteinExistence type="predicted"/>
<protein>
    <submittedName>
        <fullName evidence="1">Uncharacterized protein</fullName>
    </submittedName>
</protein>
<evidence type="ECO:0000313" key="1">
    <source>
        <dbReference type="EMBL" id="ACI18480.1"/>
    </source>
</evidence>
<gene>
    <name evidence="1" type="ordered locus">DICTH_0342</name>
</gene>
<organism evidence="1 2">
    <name type="scientific">Dictyoglomus thermophilum (strain ATCC 35947 / DSM 3960 / H-6-12)</name>
    <dbReference type="NCBI Taxonomy" id="309799"/>
    <lineage>
        <taxon>Bacteria</taxon>
        <taxon>Pseudomonadati</taxon>
        <taxon>Dictyoglomota</taxon>
        <taxon>Dictyoglomia</taxon>
        <taxon>Dictyoglomales</taxon>
        <taxon>Dictyoglomaceae</taxon>
        <taxon>Dictyoglomus</taxon>
    </lineage>
</organism>
<keyword evidence="2" id="KW-1185">Reference proteome</keyword>
<dbReference type="Proteomes" id="UP000001733">
    <property type="component" value="Chromosome"/>
</dbReference>
<dbReference type="PaxDb" id="309799-DICTH_0342"/>
<dbReference type="HOGENOM" id="CLU_2824176_0_0_0"/>
<reference evidence="1 2" key="1">
    <citation type="journal article" date="2014" name="Genome Announc.">
        <title>Complete Genome Sequence of the Extreme Thermophile Dictyoglomus thermophilum H-6-12.</title>
        <authorList>
            <person name="Coil D.A."/>
            <person name="Badger J.H."/>
            <person name="Forberger H.C."/>
            <person name="Riggs F."/>
            <person name="Madupu R."/>
            <person name="Fedorova N."/>
            <person name="Ward N."/>
            <person name="Robb F.T."/>
            <person name="Eisen J.A."/>
        </authorList>
    </citation>
    <scope>NUCLEOTIDE SEQUENCE [LARGE SCALE GENOMIC DNA]</scope>
    <source>
        <strain evidence="2">ATCC 35947 / DSM 3960 / H-6-12</strain>
    </source>
</reference>